<sequence>MSIWKRPGQDTFSYDFTVRGHRYSGNTGATSRREAERTEARLKDEARAEARARAGQPARGLRIAAAVSRYWLEAGQHHANADSTLHDIAWLERHFGKNRLLASLTNQDVSAMVAARRADGVSPATVNRTATARLRAIITRARDAWDEPVPRIAWKNHLLRERQEVLRELSAEEETALFARLAPGYAELVRFSMLSGCRMAECLGLEWRLIDWHGGYIVITGKGDKTRHVPLSDALRALLWPLPRAHARVFTHRIRRGSIHHKRGDIAPVEEEALNSHFARVCKKAGVIGFRFHDLRHTFATRFLRATGDMRALQLILGHSSIETTMRYAHVTAADAKRRMDAMSATKIPTNIPTGDRDEAATVSKD</sequence>
<evidence type="ECO:0000256" key="1">
    <source>
        <dbReference type="ARBA" id="ARBA00022908"/>
    </source>
</evidence>
<keyword evidence="2" id="KW-0233">DNA recombination</keyword>
<dbReference type="Pfam" id="PF00589">
    <property type="entry name" value="Phage_integrase"/>
    <property type="match status" value="1"/>
</dbReference>
<dbReference type="EMBL" id="ABIA03000002">
    <property type="protein sequence ID" value="EDQ33914.1"/>
    <property type="molecule type" value="Genomic_DNA"/>
</dbReference>
<evidence type="ECO:0000256" key="3">
    <source>
        <dbReference type="SAM" id="MobiDB-lite"/>
    </source>
</evidence>
<dbReference type="InterPro" id="IPR013762">
    <property type="entry name" value="Integrase-like_cat_sf"/>
</dbReference>
<evidence type="ECO:0000313" key="6">
    <source>
        <dbReference type="Proteomes" id="UP000004291"/>
    </source>
</evidence>
<keyword evidence="1" id="KW-0229">DNA integration</keyword>
<dbReference type="HOGENOM" id="CLU_027562_17_7_5"/>
<dbReference type="InterPro" id="IPR011010">
    <property type="entry name" value="DNA_brk_join_enz"/>
</dbReference>
<dbReference type="Proteomes" id="UP000004291">
    <property type="component" value="Chromosome"/>
</dbReference>
<dbReference type="GO" id="GO:0006310">
    <property type="term" value="P:DNA recombination"/>
    <property type="evidence" value="ECO:0007669"/>
    <property type="project" value="UniProtKB-KW"/>
</dbReference>
<dbReference type="PANTHER" id="PTHR30349:SF64">
    <property type="entry name" value="PROPHAGE INTEGRASE INTD-RELATED"/>
    <property type="match status" value="1"/>
</dbReference>
<keyword evidence="6" id="KW-1185">Reference proteome</keyword>
<dbReference type="STRING" id="411684.HPDFL43_05655"/>
<proteinExistence type="predicted"/>
<name>A9D4N1_HOEPD</name>
<comment type="caution">
    <text evidence="5">The sequence shown here is derived from an EMBL/GenBank/DDBJ whole genome shotgun (WGS) entry which is preliminary data.</text>
</comment>
<dbReference type="GO" id="GO:0003677">
    <property type="term" value="F:DNA binding"/>
    <property type="evidence" value="ECO:0007669"/>
    <property type="project" value="InterPro"/>
</dbReference>
<feature type="compositionally biased region" description="Basic and acidic residues" evidence="3">
    <location>
        <begin position="355"/>
        <end position="366"/>
    </location>
</feature>
<dbReference type="Gene3D" id="1.10.443.10">
    <property type="entry name" value="Intergrase catalytic core"/>
    <property type="match status" value="1"/>
</dbReference>
<gene>
    <name evidence="5" type="ORF">HPDFL43_05655</name>
</gene>
<reference evidence="5 6" key="2">
    <citation type="submission" date="2012-06" db="EMBL/GenBank/DDBJ databases">
        <authorList>
            <person name="Fiebig A."/>
        </authorList>
    </citation>
    <scope>NUCLEOTIDE SEQUENCE [LARGE SCALE GENOMIC DNA]</scope>
    <source>
        <strain evidence="5 6">DFL-43</strain>
    </source>
</reference>
<protein>
    <submittedName>
        <fullName evidence="5">Site-specific recombinase XerD</fullName>
    </submittedName>
</protein>
<reference evidence="5 6" key="1">
    <citation type="submission" date="2007-10" db="EMBL/GenBank/DDBJ databases">
        <authorList>
            <person name="Wagner-Dobler I."/>
            <person name="Ferriera S."/>
            <person name="Johnson J."/>
            <person name="Kravitz S."/>
            <person name="Beeson K."/>
            <person name="Sutton G."/>
            <person name="Rogers Y.-H."/>
            <person name="Friedman R."/>
            <person name="Frazier M."/>
            <person name="Venter J.C."/>
        </authorList>
    </citation>
    <scope>NUCLEOTIDE SEQUENCE [LARGE SCALE GENOMIC DNA]</scope>
    <source>
        <strain evidence="5 6">DFL-43</strain>
    </source>
</reference>
<organism evidence="5 6">
    <name type="scientific">Hoeflea phototrophica (strain DSM 17068 / NCIMB 14078 / DFL-43)</name>
    <dbReference type="NCBI Taxonomy" id="411684"/>
    <lineage>
        <taxon>Bacteria</taxon>
        <taxon>Pseudomonadati</taxon>
        <taxon>Pseudomonadota</taxon>
        <taxon>Alphaproteobacteria</taxon>
        <taxon>Hyphomicrobiales</taxon>
        <taxon>Rhizobiaceae</taxon>
        <taxon>Hoeflea</taxon>
    </lineage>
</organism>
<dbReference type="RefSeq" id="WP_007196920.1">
    <property type="nucleotide sequence ID" value="NZ_CM002917.1"/>
</dbReference>
<dbReference type="eggNOG" id="COG0582">
    <property type="taxonomic scope" value="Bacteria"/>
</dbReference>
<accession>A9D4N1</accession>
<dbReference type="CDD" id="cd00796">
    <property type="entry name" value="INT_Rci_Hp1_C"/>
    <property type="match status" value="1"/>
</dbReference>
<dbReference type="GO" id="GO:0015074">
    <property type="term" value="P:DNA integration"/>
    <property type="evidence" value="ECO:0007669"/>
    <property type="project" value="UniProtKB-KW"/>
</dbReference>
<dbReference type="AlphaFoldDB" id="A9D4N1"/>
<evidence type="ECO:0000313" key="5">
    <source>
        <dbReference type="EMBL" id="EDQ33914.1"/>
    </source>
</evidence>
<dbReference type="SUPFAM" id="SSF56349">
    <property type="entry name" value="DNA breaking-rejoining enzymes"/>
    <property type="match status" value="1"/>
</dbReference>
<feature type="region of interest" description="Disordered" evidence="3">
    <location>
        <begin position="347"/>
        <end position="366"/>
    </location>
</feature>
<dbReference type="PROSITE" id="PS51898">
    <property type="entry name" value="TYR_RECOMBINASE"/>
    <property type="match status" value="1"/>
</dbReference>
<evidence type="ECO:0000256" key="2">
    <source>
        <dbReference type="ARBA" id="ARBA00023172"/>
    </source>
</evidence>
<dbReference type="OrthoDB" id="6388170at2"/>
<evidence type="ECO:0000259" key="4">
    <source>
        <dbReference type="PROSITE" id="PS51898"/>
    </source>
</evidence>
<feature type="domain" description="Tyr recombinase" evidence="4">
    <location>
        <begin position="164"/>
        <end position="341"/>
    </location>
</feature>
<dbReference type="PANTHER" id="PTHR30349">
    <property type="entry name" value="PHAGE INTEGRASE-RELATED"/>
    <property type="match status" value="1"/>
</dbReference>
<dbReference type="InterPro" id="IPR050090">
    <property type="entry name" value="Tyrosine_recombinase_XerCD"/>
</dbReference>
<dbReference type="InterPro" id="IPR002104">
    <property type="entry name" value="Integrase_catalytic"/>
</dbReference>